<dbReference type="EMBL" id="UYSU01033902">
    <property type="protein sequence ID" value="VDL93293.1"/>
    <property type="molecule type" value="Genomic_DNA"/>
</dbReference>
<accession>A0A183SRR0</accession>
<dbReference type="OrthoDB" id="6321283at2759"/>
<sequence>MVIPGTNSPTPTIITTTYQYSFPMTSTTTTTTTTTTTPVTTTANNGGSALICPHCDRTFTARIGLAGHCPCGLTHRMGLFGHMRMHDSGIHRNANNTDTLCTSSAPDILTATATSTTMNDIPHLSQFLLPTLHFTSHIGLLGHLRIHRTETGEQVTGVPKYSRHGRLHCPHCSRTFPGCMGLLGYMLLHDNPR</sequence>
<evidence type="ECO:0000313" key="2">
    <source>
        <dbReference type="Proteomes" id="UP000275846"/>
    </source>
</evidence>
<dbReference type="WBParaSite" id="SSLN_0000712701-mRNA-1">
    <property type="protein sequence ID" value="SSLN_0000712701-mRNA-1"/>
    <property type="gene ID" value="SSLN_0000712701"/>
</dbReference>
<name>A0A183SRR0_SCHSO</name>
<evidence type="ECO:0000313" key="1">
    <source>
        <dbReference type="EMBL" id="VDL93293.1"/>
    </source>
</evidence>
<reference evidence="1 2" key="2">
    <citation type="submission" date="2018-11" db="EMBL/GenBank/DDBJ databases">
        <authorList>
            <consortium name="Pathogen Informatics"/>
        </authorList>
    </citation>
    <scope>NUCLEOTIDE SEQUENCE [LARGE SCALE GENOMIC DNA]</scope>
    <source>
        <strain evidence="1 2">NST_G2</strain>
    </source>
</reference>
<keyword evidence="2" id="KW-1185">Reference proteome</keyword>
<proteinExistence type="predicted"/>
<dbReference type="AlphaFoldDB" id="A0A183SRR0"/>
<evidence type="ECO:0000313" key="3">
    <source>
        <dbReference type="WBParaSite" id="SSLN_0000712701-mRNA-1"/>
    </source>
</evidence>
<gene>
    <name evidence="1" type="ORF">SSLN_LOCUS6908</name>
</gene>
<organism evidence="3">
    <name type="scientific">Schistocephalus solidus</name>
    <name type="common">Tapeworm</name>
    <dbReference type="NCBI Taxonomy" id="70667"/>
    <lineage>
        <taxon>Eukaryota</taxon>
        <taxon>Metazoa</taxon>
        <taxon>Spiralia</taxon>
        <taxon>Lophotrochozoa</taxon>
        <taxon>Platyhelminthes</taxon>
        <taxon>Cestoda</taxon>
        <taxon>Eucestoda</taxon>
        <taxon>Diphyllobothriidea</taxon>
        <taxon>Diphyllobothriidae</taxon>
        <taxon>Schistocephalus</taxon>
    </lineage>
</organism>
<reference evidence="3" key="1">
    <citation type="submission" date="2016-06" db="UniProtKB">
        <authorList>
            <consortium name="WormBaseParasite"/>
        </authorList>
    </citation>
    <scope>IDENTIFICATION</scope>
</reference>
<dbReference type="Proteomes" id="UP000275846">
    <property type="component" value="Unassembled WGS sequence"/>
</dbReference>
<protein>
    <submittedName>
        <fullName evidence="3">C2H2-type domain-containing protein</fullName>
    </submittedName>
</protein>